<dbReference type="SUPFAM" id="SSF159234">
    <property type="entry name" value="FomD-like"/>
    <property type="match status" value="1"/>
</dbReference>
<dbReference type="OrthoDB" id="3821551at2"/>
<dbReference type="InterPro" id="IPR035930">
    <property type="entry name" value="FomD-like_sf"/>
</dbReference>
<gene>
    <name evidence="2" type="ORF">C5L39_08215</name>
</gene>
<organism evidence="2 3">
    <name type="scientific">Corynebacterium alimapuense</name>
    <dbReference type="NCBI Taxonomy" id="1576874"/>
    <lineage>
        <taxon>Bacteria</taxon>
        <taxon>Bacillati</taxon>
        <taxon>Actinomycetota</taxon>
        <taxon>Actinomycetes</taxon>
        <taxon>Mycobacteriales</taxon>
        <taxon>Corynebacteriaceae</taxon>
        <taxon>Corynebacterium</taxon>
    </lineage>
</organism>
<evidence type="ECO:0000313" key="2">
    <source>
        <dbReference type="EMBL" id="RNE48476.1"/>
    </source>
</evidence>
<dbReference type="AlphaFoldDB" id="A0A3M8K5M6"/>
<protein>
    <submittedName>
        <fullName evidence="2">DUF402 domain-containing protein</fullName>
    </submittedName>
</protein>
<evidence type="ECO:0000259" key="1">
    <source>
        <dbReference type="Pfam" id="PF04167"/>
    </source>
</evidence>
<sequence>MTTDLHPVKNETFDIPGRVNLDPKGFRRDVDSYQETDFGLYMARGADHPRFGYLESWLLPEHLLRVNIFHFRDGINERQDFYIDIADITVQDEVWSTRDLYVDLVSITGEPLSILDIDELAAATSAGLITAADAERAIDATLAAVEGITRHGDDVSAWLETLGIDLTWAESVELSPSE</sequence>
<dbReference type="RefSeq" id="WP_123048409.1">
    <property type="nucleotide sequence ID" value="NZ_PTJO01000005.1"/>
</dbReference>
<proteinExistence type="predicted"/>
<feature type="domain" description="DUF402" evidence="1">
    <location>
        <begin position="30"/>
        <end position="152"/>
    </location>
</feature>
<comment type="caution">
    <text evidence="2">The sequence shown here is derived from an EMBL/GenBank/DDBJ whole genome shotgun (WGS) entry which is preliminary data.</text>
</comment>
<name>A0A3M8K5M6_9CORY</name>
<reference evidence="2 3" key="1">
    <citation type="submission" date="2018-02" db="EMBL/GenBank/DDBJ databases">
        <title>Corynebacterium alimpuense sp. nov., a marine obligate actinomycete isolated from sediments of Valparaiso bay, Chile.</title>
        <authorList>
            <person name="Claverias F."/>
            <person name="Gonzales-Siles L."/>
            <person name="Salva-Serra F."/>
            <person name="Inganaes E."/>
            <person name="Molin K."/>
            <person name="Cumsille A."/>
            <person name="Undabarrena A."/>
            <person name="Couve E."/>
            <person name="Moore E.R.B."/>
            <person name="Gomila M."/>
            <person name="Camara B."/>
        </authorList>
    </citation>
    <scope>NUCLEOTIDE SEQUENCE [LARGE SCALE GENOMIC DNA]</scope>
    <source>
        <strain evidence="2 3">CCUG 69366</strain>
    </source>
</reference>
<dbReference type="EMBL" id="PTJO01000005">
    <property type="protein sequence ID" value="RNE48476.1"/>
    <property type="molecule type" value="Genomic_DNA"/>
</dbReference>
<dbReference type="Proteomes" id="UP000266975">
    <property type="component" value="Unassembled WGS sequence"/>
</dbReference>
<dbReference type="Pfam" id="PF04167">
    <property type="entry name" value="DUF402"/>
    <property type="match status" value="1"/>
</dbReference>
<accession>A0A3M8K5M6</accession>
<dbReference type="PIRSF" id="PIRSF012622">
    <property type="entry name" value="UCP012622"/>
    <property type="match status" value="1"/>
</dbReference>
<evidence type="ECO:0000313" key="3">
    <source>
        <dbReference type="Proteomes" id="UP000266975"/>
    </source>
</evidence>
<dbReference type="Gene3D" id="2.40.380.10">
    <property type="entry name" value="FomD-like"/>
    <property type="match status" value="1"/>
</dbReference>
<dbReference type="InterPro" id="IPR014465">
    <property type="entry name" value="UCP012622"/>
</dbReference>
<dbReference type="InterPro" id="IPR007295">
    <property type="entry name" value="DUF402"/>
</dbReference>
<keyword evidence="3" id="KW-1185">Reference proteome</keyword>